<dbReference type="GO" id="GO:0030335">
    <property type="term" value="P:positive regulation of cell migration"/>
    <property type="evidence" value="ECO:0007669"/>
    <property type="project" value="TreeGrafter"/>
</dbReference>
<evidence type="ECO:0000313" key="12">
    <source>
        <dbReference type="Proteomes" id="UP000663860"/>
    </source>
</evidence>
<evidence type="ECO:0000256" key="6">
    <source>
        <dbReference type="PROSITE-ProRule" id="PRU00352"/>
    </source>
</evidence>
<dbReference type="PRINTS" id="PR01705">
    <property type="entry name" value="TSP1REPEAT"/>
</dbReference>
<feature type="signal peptide" evidence="9">
    <location>
        <begin position="1"/>
        <end position="27"/>
    </location>
</feature>
<keyword evidence="8" id="KW-0472">Membrane</keyword>
<protein>
    <recommendedName>
        <fullName evidence="10">Sema domain-containing protein</fullName>
    </recommendedName>
</protein>
<evidence type="ECO:0000256" key="9">
    <source>
        <dbReference type="SAM" id="SignalP"/>
    </source>
</evidence>
<comment type="caution">
    <text evidence="11">The sequence shown here is derived from an EMBL/GenBank/DDBJ whole genome shotgun (WGS) entry which is preliminary data.</text>
</comment>
<dbReference type="GO" id="GO:0030215">
    <property type="term" value="F:semaphorin receptor binding"/>
    <property type="evidence" value="ECO:0007669"/>
    <property type="project" value="InterPro"/>
</dbReference>
<dbReference type="InterPro" id="IPR000884">
    <property type="entry name" value="TSP1_rpt"/>
</dbReference>
<dbReference type="GO" id="GO:0007411">
    <property type="term" value="P:axon guidance"/>
    <property type="evidence" value="ECO:0007669"/>
    <property type="project" value="TreeGrafter"/>
</dbReference>
<feature type="region of interest" description="Disordered" evidence="7">
    <location>
        <begin position="358"/>
        <end position="379"/>
    </location>
</feature>
<feature type="chain" id="PRO_5033015239" description="Sema domain-containing protein" evidence="9">
    <location>
        <begin position="28"/>
        <end position="1043"/>
    </location>
</feature>
<keyword evidence="9" id="KW-0732">Signal</keyword>
<evidence type="ECO:0000259" key="10">
    <source>
        <dbReference type="PROSITE" id="PS51004"/>
    </source>
</evidence>
<evidence type="ECO:0000256" key="7">
    <source>
        <dbReference type="SAM" id="MobiDB-lite"/>
    </source>
</evidence>
<feature type="region of interest" description="Disordered" evidence="7">
    <location>
        <begin position="942"/>
        <end position="997"/>
    </location>
</feature>
<dbReference type="SUPFAM" id="SSF82895">
    <property type="entry name" value="TSP-1 type 1 repeat"/>
    <property type="match status" value="4"/>
</dbReference>
<dbReference type="InterPro" id="IPR036352">
    <property type="entry name" value="Semap_dom_sf"/>
</dbReference>
<feature type="transmembrane region" description="Helical" evidence="8">
    <location>
        <begin position="888"/>
        <end position="913"/>
    </location>
</feature>
<keyword evidence="5" id="KW-0325">Glycoprotein</keyword>
<dbReference type="SMART" id="SM00630">
    <property type="entry name" value="Sema"/>
    <property type="match status" value="1"/>
</dbReference>
<feature type="domain" description="Sema" evidence="10">
    <location>
        <begin position="33"/>
        <end position="479"/>
    </location>
</feature>
<dbReference type="SMART" id="SM00209">
    <property type="entry name" value="TSP1"/>
    <property type="match status" value="5"/>
</dbReference>
<sequence>METKFSNVVLILIHLYLFQIDICSIMANDPSDFRFISYNEMLRNVQIYHDDDNTFDAITIDLQRDQIIIGAKNSIIRLSIHDFHLLEKFKWESTTNDLNTCRNQIQSLNECENYIRVLALRSRDQLLLTCGTNSYRPICTWRSPNSLSTIIPNENFISGDGKSPYNSQFPSTYDLIDTGELYSATSNEPAFGANDPLIQRSFTTEGKQLRTQQHDSNWLKNPYFVRILNIGSYVYTFFREVALEHLSCGPIVYSRVARVCKYDDGTMKYSDTFRSFSKLRLSCSKNITNDITSFDYNEVQSIFFDPASNLIYGAFNLPKSGLSGSAICIYEVKELEVAFTSSYLSQKSNESYWLPSSSKQESEKCEPNQSSNIPSPSGPVLRSDVLQSSFDVLTLENIRIGHLLVDHFNGITIIFVITFDGLELRKYTLINNQLCLIEQIQLKPPDILDNQWKINKAEFISEKKLIVMTTTKSVIKIPVARCARLNTSNLCIAAMDPYCIWDNNQQQCIIYTNSSSTYSFSHRSLSCPILNTTIDGGWTSWSSSFTCEQVTGEKCQCRTRTCTQPIPQFGGRLCHGSNVEIEKCEVHGGWSPWSEWSMCPKTCGKSFRSRTRTCTNPEPKNNGRICVGSEREEESCPEIICTNESLRLSAWSDWDTCSKSCGGGIQKRRRTCLINANNCSECLEETRLCQESPCPIQQATLWSDWTSTTNPMNDGSIAEKRTLFICTINSLSNKQLPEIKSDTVKYRVCDTHAINDCQETDSLDNIHFDNWSSWSVWSECYPSCGVSGSIETRRRTCLGKRCLGSEIEKRECLSCQPSLNSNWSCWTDWSDCSLCTSIRLRSIKSRTRMCLTNSCQGESREERLCSKCPLLSKSFSFIDSLNDNRFTLIHLILISLISFFLACFIMLCIFVICRRRCRQQHYRHRKTSNTFLHTDDRDYFQASTSNSSSSPHTAQDSDTFTTLSTTNNNTNKFRSFDSSSSSTTTGGGGGGGGGVSAFLKEIPSRKLNMYINPREMPPLPPAATLKRTSLMSSMKTNLDADDL</sequence>
<evidence type="ECO:0000256" key="1">
    <source>
        <dbReference type="ARBA" id="ARBA00004167"/>
    </source>
</evidence>
<evidence type="ECO:0000313" key="11">
    <source>
        <dbReference type="EMBL" id="CAF1386758.1"/>
    </source>
</evidence>
<dbReference type="InterPro" id="IPR036383">
    <property type="entry name" value="TSP1_rpt_sf"/>
</dbReference>
<comment type="caution">
    <text evidence="6">Lacks conserved residue(s) required for the propagation of feature annotation.</text>
</comment>
<evidence type="ECO:0000256" key="4">
    <source>
        <dbReference type="ARBA" id="ARBA00023157"/>
    </source>
</evidence>
<dbReference type="Gene3D" id="3.30.1680.10">
    <property type="entry name" value="ligand-binding face of the semaphorins, domain 2"/>
    <property type="match status" value="1"/>
</dbReference>
<dbReference type="GO" id="GO:0045499">
    <property type="term" value="F:chemorepellent activity"/>
    <property type="evidence" value="ECO:0007669"/>
    <property type="project" value="TreeGrafter"/>
</dbReference>
<evidence type="ECO:0000256" key="5">
    <source>
        <dbReference type="ARBA" id="ARBA00023180"/>
    </source>
</evidence>
<keyword evidence="8" id="KW-1133">Transmembrane helix</keyword>
<dbReference type="InterPro" id="IPR001627">
    <property type="entry name" value="Semap_dom"/>
</dbReference>
<evidence type="ECO:0000256" key="8">
    <source>
        <dbReference type="SAM" id="Phobius"/>
    </source>
</evidence>
<organism evidence="11 12">
    <name type="scientific">Adineta steineri</name>
    <dbReference type="NCBI Taxonomy" id="433720"/>
    <lineage>
        <taxon>Eukaryota</taxon>
        <taxon>Metazoa</taxon>
        <taxon>Spiralia</taxon>
        <taxon>Gnathifera</taxon>
        <taxon>Rotifera</taxon>
        <taxon>Eurotatoria</taxon>
        <taxon>Bdelloidea</taxon>
        <taxon>Adinetida</taxon>
        <taxon>Adinetidae</taxon>
        <taxon>Adineta</taxon>
    </lineage>
</organism>
<name>A0A815K041_9BILA</name>
<dbReference type="InterPro" id="IPR015943">
    <property type="entry name" value="WD40/YVTN_repeat-like_dom_sf"/>
</dbReference>
<proteinExistence type="predicted"/>
<dbReference type="SUPFAM" id="SSF103575">
    <property type="entry name" value="Plexin repeat"/>
    <property type="match status" value="1"/>
</dbReference>
<dbReference type="Pfam" id="PF01403">
    <property type="entry name" value="Sema"/>
    <property type="match status" value="1"/>
</dbReference>
<dbReference type="PANTHER" id="PTHR11036">
    <property type="entry name" value="SEMAPHORIN"/>
    <property type="match status" value="1"/>
</dbReference>
<keyword evidence="3" id="KW-0524">Neurogenesis</keyword>
<dbReference type="InterPro" id="IPR016201">
    <property type="entry name" value="PSI"/>
</dbReference>
<reference evidence="11" key="1">
    <citation type="submission" date="2021-02" db="EMBL/GenBank/DDBJ databases">
        <authorList>
            <person name="Nowell W R."/>
        </authorList>
    </citation>
    <scope>NUCLEOTIDE SEQUENCE</scope>
</reference>
<feature type="compositionally biased region" description="Gly residues" evidence="7">
    <location>
        <begin position="985"/>
        <end position="995"/>
    </location>
</feature>
<dbReference type="SMART" id="SM00423">
    <property type="entry name" value="PSI"/>
    <property type="match status" value="1"/>
</dbReference>
<dbReference type="FunFam" id="2.20.100.10:FF:000001">
    <property type="entry name" value="semaphorin-5A isoform X1"/>
    <property type="match status" value="1"/>
</dbReference>
<dbReference type="Proteomes" id="UP000663860">
    <property type="component" value="Unassembled WGS sequence"/>
</dbReference>
<dbReference type="InterPro" id="IPR027231">
    <property type="entry name" value="Semaphorin"/>
</dbReference>
<keyword evidence="4" id="KW-1015">Disulfide bond</keyword>
<evidence type="ECO:0000256" key="2">
    <source>
        <dbReference type="ARBA" id="ARBA00022782"/>
    </source>
</evidence>
<dbReference type="Gene3D" id="2.130.10.10">
    <property type="entry name" value="YVTN repeat-like/Quinoprotein amine dehydrogenase"/>
    <property type="match status" value="1"/>
</dbReference>
<dbReference type="GO" id="GO:0071526">
    <property type="term" value="P:semaphorin-plexin signaling pathway"/>
    <property type="evidence" value="ECO:0007669"/>
    <property type="project" value="TreeGrafter"/>
</dbReference>
<dbReference type="Gene3D" id="2.20.100.10">
    <property type="entry name" value="Thrombospondin type-1 (TSP1) repeat"/>
    <property type="match status" value="4"/>
</dbReference>
<keyword evidence="8" id="KW-0812">Transmembrane</keyword>
<evidence type="ECO:0000256" key="3">
    <source>
        <dbReference type="ARBA" id="ARBA00022902"/>
    </source>
</evidence>
<keyword evidence="2" id="KW-0221">Differentiation</keyword>
<dbReference type="SUPFAM" id="SSF101912">
    <property type="entry name" value="Sema domain"/>
    <property type="match status" value="1"/>
</dbReference>
<accession>A0A815K041</accession>
<dbReference type="PROSITE" id="PS51004">
    <property type="entry name" value="SEMA"/>
    <property type="match status" value="1"/>
</dbReference>
<gene>
    <name evidence="11" type="ORF">IZO911_LOCUS38726</name>
</gene>
<feature type="compositionally biased region" description="Low complexity" evidence="7">
    <location>
        <begin position="959"/>
        <end position="971"/>
    </location>
</feature>
<dbReference type="EMBL" id="CAJNOE010001098">
    <property type="protein sequence ID" value="CAF1386758.1"/>
    <property type="molecule type" value="Genomic_DNA"/>
</dbReference>
<dbReference type="Pfam" id="PF00090">
    <property type="entry name" value="TSP_1"/>
    <property type="match status" value="4"/>
</dbReference>
<dbReference type="GO" id="GO:0005886">
    <property type="term" value="C:plasma membrane"/>
    <property type="evidence" value="ECO:0007669"/>
    <property type="project" value="TreeGrafter"/>
</dbReference>
<dbReference type="PANTHER" id="PTHR11036:SF79">
    <property type="entry name" value="SEMAPHORIN 5C, ISOFORM A"/>
    <property type="match status" value="1"/>
</dbReference>
<dbReference type="AlphaFoldDB" id="A0A815K041"/>
<dbReference type="PROSITE" id="PS50092">
    <property type="entry name" value="TSP1"/>
    <property type="match status" value="5"/>
</dbReference>
<comment type="subcellular location">
    <subcellularLocation>
        <location evidence="1">Membrane</location>
        <topology evidence="1">Single-pass membrane protein</topology>
    </subcellularLocation>
</comment>